<dbReference type="AlphaFoldDB" id="A0A101N872"/>
<dbReference type="SUPFAM" id="SSF110296">
    <property type="entry name" value="Oligoxyloglucan reducing end-specific cellobiohydrolase"/>
    <property type="match status" value="2"/>
</dbReference>
<dbReference type="InterPro" id="IPR015943">
    <property type="entry name" value="WD40/YVTN_repeat-like_dom_sf"/>
</dbReference>
<evidence type="ECO:0000313" key="3">
    <source>
        <dbReference type="Proteomes" id="UP000053039"/>
    </source>
</evidence>
<dbReference type="EMBL" id="LMWM01000010">
    <property type="protein sequence ID" value="KUM88405.1"/>
    <property type="molecule type" value="Genomic_DNA"/>
</dbReference>
<dbReference type="Proteomes" id="UP000053039">
    <property type="component" value="Unassembled WGS sequence"/>
</dbReference>
<feature type="region of interest" description="Disordered" evidence="1">
    <location>
        <begin position="85"/>
        <end position="118"/>
    </location>
</feature>
<evidence type="ECO:0000313" key="2">
    <source>
        <dbReference type="EMBL" id="KUM88405.1"/>
    </source>
</evidence>
<dbReference type="PANTHER" id="PTHR43739:SF5">
    <property type="entry name" value="EXO-ALPHA-SIALIDASE"/>
    <property type="match status" value="1"/>
</dbReference>
<evidence type="ECO:0008006" key="4">
    <source>
        <dbReference type="Google" id="ProtNLM"/>
    </source>
</evidence>
<dbReference type="RefSeq" id="WP_031044299.1">
    <property type="nucleotide sequence ID" value="NZ_JBIBHV010000003.1"/>
</dbReference>
<protein>
    <recommendedName>
        <fullName evidence="4">Glycosyl hydrolase</fullName>
    </recommendedName>
</protein>
<reference evidence="2 3" key="1">
    <citation type="submission" date="2015-10" db="EMBL/GenBank/DDBJ databases">
        <title>Draft genome sequence of Streptomyces pseudovenezuelae DSM 40212, type strain for the species Streptomyces pseudovenezuelae.</title>
        <authorList>
            <person name="Ruckert C."/>
            <person name="Winkler A."/>
            <person name="Kalinowski J."/>
            <person name="Kampfer P."/>
            <person name="Glaeser S."/>
        </authorList>
    </citation>
    <scope>NUCLEOTIDE SEQUENCE [LARGE SCALE GENOMIC DNA]</scope>
    <source>
        <strain evidence="2 3">DSM 40212</strain>
    </source>
</reference>
<organism evidence="2 3">
    <name type="scientific">Streptomyces pseudovenezuelae</name>
    <dbReference type="NCBI Taxonomy" id="67350"/>
    <lineage>
        <taxon>Bacteria</taxon>
        <taxon>Bacillati</taxon>
        <taxon>Actinomycetota</taxon>
        <taxon>Actinomycetes</taxon>
        <taxon>Kitasatosporales</taxon>
        <taxon>Streptomycetaceae</taxon>
        <taxon>Streptomyces</taxon>
        <taxon>Streptomyces aurantiacus group</taxon>
    </lineage>
</organism>
<evidence type="ECO:0000256" key="1">
    <source>
        <dbReference type="SAM" id="MobiDB-lite"/>
    </source>
</evidence>
<dbReference type="GO" id="GO:0010411">
    <property type="term" value="P:xyloglucan metabolic process"/>
    <property type="evidence" value="ECO:0007669"/>
    <property type="project" value="TreeGrafter"/>
</dbReference>
<dbReference type="Gene3D" id="2.130.10.10">
    <property type="entry name" value="YVTN repeat-like/Quinoprotein amine dehydrogenase"/>
    <property type="match status" value="4"/>
</dbReference>
<accession>A0A101N872</accession>
<dbReference type="PANTHER" id="PTHR43739">
    <property type="entry name" value="XYLOGLUCANASE (EUROFUNG)"/>
    <property type="match status" value="1"/>
</dbReference>
<proteinExistence type="predicted"/>
<gene>
    <name evidence="2" type="ORF">AQI94_12245</name>
</gene>
<dbReference type="InterPro" id="IPR052025">
    <property type="entry name" value="Xyloglucanase_GH74"/>
</dbReference>
<comment type="caution">
    <text evidence="2">The sequence shown here is derived from an EMBL/GenBank/DDBJ whole genome shotgun (WGS) entry which is preliminary data.</text>
</comment>
<dbReference type="OrthoDB" id="9764804at2"/>
<sequence>MTISDAQLARAKNIRVEQVPLLRRSRGTTNETLDGLPDAAIRRALRRLNHPDLPNERRLFRLEQERGDDGTVPAHAQGTALDRMRARAGTGERPPAETAGVPTGLTGEELAGGPTPTAGMRLTRWEWLGPGNIGGRTRGIVIHPGDPLRIWAASAGGGVWHTLDGGRQWAPVDDFLGNLACSCLAMDPSSPTTLYVGTGEGFSNADALRGNGVFRTTDGVDWAPITATQTADFRAVTRIAVSRTGEVVLAATTTGLFRSSDAERKTWTRVLDVPLGIVLFDPTDDSRAVAGALDAGAAFVSSDGGRTWHPATHDSKPWSGRVELAYAAKDPAVVYASVQMTSGRIWRSTDGGRTYHPRRTLDVSGHVADYLGDQGWYGNAVWAGDPTDENLVVLGGVDLWRSTDGGDHITEISTWWHPRSVHADHHAIVSHPSYDGTGNRTVLFGNDGGVFMADDLARTGTEPKAPFVDGWTELDNNYGVTQFFSGAGNRLSGKIIGGAQDNGTLCFDPALGAEGWQQIFGGDGGWCAADPDDPEVFYGEYVFLNIHRNTDGATSDDTDGDRYISGQFWNDDIKEWDWKPLPFHIPDAKNNQALFIAPFVLDPNNADRLLAGGLSLWRTDNAKEVNTPTSGPSWQAVKPSAGSKISALTVAPGDSDLIWVGHVNGMLFRTTDGTAATPTWERVGVTGPSRLRPSRYCTCVTVDPRDPDTVFVAFGGFEADNLWVTHDGGAEWSQLAETLPDVPIRAVAIHPRRTELLYCGTEVGLFASEDGGATWSATNEGPANCSVDQLFWMDETLVSATHGRGMYRIDLSTV</sequence>
<name>A0A101N872_9ACTN</name>